<reference evidence="2" key="1">
    <citation type="submission" date="2016-11" db="EMBL/GenBank/DDBJ databases">
        <authorList>
            <person name="Varghese N."/>
            <person name="Submissions S."/>
        </authorList>
    </citation>
    <scope>NUCLEOTIDE SEQUENCE [LARGE SCALE GENOMIC DNA]</scope>
    <source>
        <strain evidence="2">Sac-22</strain>
    </source>
</reference>
<sequence length="40" mass="4716">MSVVLVSVFLVLHPHLNAVHEEFRLLICEKLMQWFSHIKA</sequence>
<gene>
    <name evidence="1" type="ORF">SAMN05192549_104248</name>
</gene>
<dbReference type="EMBL" id="FRCX01000004">
    <property type="protein sequence ID" value="SHN08847.1"/>
    <property type="molecule type" value="Genomic_DNA"/>
</dbReference>
<keyword evidence="2" id="KW-1185">Reference proteome</keyword>
<proteinExistence type="predicted"/>
<accession>A0A1M7NYG0</accession>
<organism evidence="1 2">
    <name type="scientific">Duganella sacchari</name>
    <dbReference type="NCBI Taxonomy" id="551987"/>
    <lineage>
        <taxon>Bacteria</taxon>
        <taxon>Pseudomonadati</taxon>
        <taxon>Pseudomonadota</taxon>
        <taxon>Betaproteobacteria</taxon>
        <taxon>Burkholderiales</taxon>
        <taxon>Oxalobacteraceae</taxon>
        <taxon>Telluria group</taxon>
        <taxon>Duganella</taxon>
    </lineage>
</organism>
<evidence type="ECO:0000313" key="1">
    <source>
        <dbReference type="EMBL" id="SHN08847.1"/>
    </source>
</evidence>
<dbReference type="Proteomes" id="UP000184339">
    <property type="component" value="Unassembled WGS sequence"/>
</dbReference>
<evidence type="ECO:0000313" key="2">
    <source>
        <dbReference type="Proteomes" id="UP000184339"/>
    </source>
</evidence>
<name>A0A1M7NYG0_9BURK</name>
<protein>
    <submittedName>
        <fullName evidence="1">Uncharacterized protein</fullName>
    </submittedName>
</protein>
<dbReference type="AlphaFoldDB" id="A0A1M7NYG0"/>
<dbReference type="STRING" id="551987.SAMN05192549_104248"/>